<reference evidence="9 10" key="1">
    <citation type="submission" date="2017-10" db="EMBL/GenBank/DDBJ databases">
        <title>Bacillus sp. nov., a halophilic bacterium isolated from a Yangshapao Lake.</title>
        <authorList>
            <person name="Wang H."/>
        </authorList>
    </citation>
    <scope>NUCLEOTIDE SEQUENCE [LARGE SCALE GENOMIC DNA]</scope>
    <source>
        <strain evidence="9 10">YSP-3</strain>
    </source>
</reference>
<dbReference type="Pfam" id="PF00825">
    <property type="entry name" value="Ribonuclease_P"/>
    <property type="match status" value="1"/>
</dbReference>
<proteinExistence type="inferred from homology"/>
<keyword evidence="5 7" id="KW-0378">Hydrolase</keyword>
<evidence type="ECO:0000256" key="6">
    <source>
        <dbReference type="ARBA" id="ARBA00022884"/>
    </source>
</evidence>
<evidence type="ECO:0000256" key="7">
    <source>
        <dbReference type="HAMAP-Rule" id="MF_00227"/>
    </source>
</evidence>
<dbReference type="GO" id="GO:0004526">
    <property type="term" value="F:ribonuclease P activity"/>
    <property type="evidence" value="ECO:0007669"/>
    <property type="project" value="UniProtKB-UniRule"/>
</dbReference>
<evidence type="ECO:0000256" key="5">
    <source>
        <dbReference type="ARBA" id="ARBA00022801"/>
    </source>
</evidence>
<evidence type="ECO:0000313" key="9">
    <source>
        <dbReference type="EMBL" id="PYZ96312.1"/>
    </source>
</evidence>
<dbReference type="PROSITE" id="PS00648">
    <property type="entry name" value="RIBONUCLEASE_P"/>
    <property type="match status" value="1"/>
</dbReference>
<keyword evidence="3 7" id="KW-0540">Nuclease</keyword>
<dbReference type="EC" id="3.1.26.5" evidence="7 8"/>
<keyword evidence="10" id="KW-1185">Reference proteome</keyword>
<dbReference type="HAMAP" id="MF_00227">
    <property type="entry name" value="RNase_P"/>
    <property type="match status" value="1"/>
</dbReference>
<evidence type="ECO:0000256" key="3">
    <source>
        <dbReference type="ARBA" id="ARBA00022722"/>
    </source>
</evidence>
<dbReference type="Proteomes" id="UP000248066">
    <property type="component" value="Unassembled WGS sequence"/>
</dbReference>
<comment type="catalytic activity">
    <reaction evidence="7">
        <text>Endonucleolytic cleavage of RNA, removing 5'-extranucleotides from tRNA precursor.</text>
        <dbReference type="EC" id="3.1.26.5"/>
    </reaction>
</comment>
<comment type="caution">
    <text evidence="9">The sequence shown here is derived from an EMBL/GenBank/DDBJ whole genome shotgun (WGS) entry which is preliminary data.</text>
</comment>
<dbReference type="EMBL" id="PDOF01000003">
    <property type="protein sequence ID" value="PYZ96312.1"/>
    <property type="molecule type" value="Genomic_DNA"/>
</dbReference>
<evidence type="ECO:0000313" key="10">
    <source>
        <dbReference type="Proteomes" id="UP000248066"/>
    </source>
</evidence>
<name>A0A2W0HHB4_9BACI</name>
<evidence type="ECO:0000256" key="2">
    <source>
        <dbReference type="ARBA" id="ARBA00022694"/>
    </source>
</evidence>
<evidence type="ECO:0000256" key="4">
    <source>
        <dbReference type="ARBA" id="ARBA00022759"/>
    </source>
</evidence>
<evidence type="ECO:0000256" key="8">
    <source>
        <dbReference type="NCBIfam" id="TIGR00188"/>
    </source>
</evidence>
<sequence length="124" mass="14801">MNKRYRLKRNEDFQLVFKQGKSAANRQFVIYHRQSERESSFRIGLSVSKKIGNAVTRNRIKRLIREAVRELEPRMKKKQDYIIIARKPAAQMGFHEVKQSLLHVMKRGRIIAVPLRDTVKEKRR</sequence>
<accession>A0A2W0HHB4</accession>
<dbReference type="GO" id="GO:0042781">
    <property type="term" value="F:3'-tRNA processing endoribonuclease activity"/>
    <property type="evidence" value="ECO:0007669"/>
    <property type="project" value="TreeGrafter"/>
</dbReference>
<dbReference type="FunFam" id="3.30.230.10:FF:000021">
    <property type="entry name" value="Ribonuclease P protein component"/>
    <property type="match status" value="1"/>
</dbReference>
<dbReference type="GO" id="GO:0030677">
    <property type="term" value="C:ribonuclease P complex"/>
    <property type="evidence" value="ECO:0007669"/>
    <property type="project" value="TreeGrafter"/>
</dbReference>
<dbReference type="SUPFAM" id="SSF54211">
    <property type="entry name" value="Ribosomal protein S5 domain 2-like"/>
    <property type="match status" value="1"/>
</dbReference>
<dbReference type="PANTHER" id="PTHR33992">
    <property type="entry name" value="RIBONUCLEASE P PROTEIN COMPONENT"/>
    <property type="match status" value="1"/>
</dbReference>
<keyword evidence="2 7" id="KW-0819">tRNA processing</keyword>
<dbReference type="AlphaFoldDB" id="A0A2W0HHB4"/>
<comment type="subunit">
    <text evidence="7">Consists of a catalytic RNA component (M1 or rnpB) and a protein subunit.</text>
</comment>
<evidence type="ECO:0000256" key="1">
    <source>
        <dbReference type="ARBA" id="ARBA00002663"/>
    </source>
</evidence>
<dbReference type="Gene3D" id="3.30.230.10">
    <property type="match status" value="1"/>
</dbReference>
<dbReference type="GO" id="GO:0001682">
    <property type="term" value="P:tRNA 5'-leader removal"/>
    <property type="evidence" value="ECO:0007669"/>
    <property type="project" value="UniProtKB-UniRule"/>
</dbReference>
<comment type="function">
    <text evidence="1 7">RNaseP catalyzes the removal of the 5'-leader sequence from pre-tRNA to produce the mature 5'-terminus. It can also cleave other RNA substrates such as 4.5S RNA. The protein component plays an auxiliary but essential role in vivo by binding to the 5'-leader sequence and broadening the substrate specificity of the ribozyme.</text>
</comment>
<dbReference type="InterPro" id="IPR000100">
    <property type="entry name" value="RNase_P"/>
</dbReference>
<dbReference type="PANTHER" id="PTHR33992:SF1">
    <property type="entry name" value="RIBONUCLEASE P PROTEIN COMPONENT"/>
    <property type="match status" value="1"/>
</dbReference>
<gene>
    <name evidence="7" type="primary">rnpA</name>
    <name evidence="9" type="ORF">CR205_18075</name>
</gene>
<dbReference type="NCBIfam" id="TIGR00188">
    <property type="entry name" value="rnpA"/>
    <property type="match status" value="1"/>
</dbReference>
<dbReference type="InterPro" id="IPR020568">
    <property type="entry name" value="Ribosomal_Su5_D2-typ_SF"/>
</dbReference>
<dbReference type="OrthoDB" id="9810867at2"/>
<comment type="similarity">
    <text evidence="7">Belongs to the RnpA family.</text>
</comment>
<dbReference type="InterPro" id="IPR014721">
    <property type="entry name" value="Ribsml_uS5_D2-typ_fold_subgr"/>
</dbReference>
<dbReference type="RefSeq" id="WP_110521588.1">
    <property type="nucleotide sequence ID" value="NZ_PDOF01000003.1"/>
</dbReference>
<dbReference type="InterPro" id="IPR020539">
    <property type="entry name" value="RNase_P_CS"/>
</dbReference>
<organism evidence="9 10">
    <name type="scientific">Alteribacter lacisalsi</name>
    <dbReference type="NCBI Taxonomy" id="2045244"/>
    <lineage>
        <taxon>Bacteria</taxon>
        <taxon>Bacillati</taxon>
        <taxon>Bacillota</taxon>
        <taxon>Bacilli</taxon>
        <taxon>Bacillales</taxon>
        <taxon>Bacillaceae</taxon>
        <taxon>Alteribacter</taxon>
    </lineage>
</organism>
<protein>
    <recommendedName>
        <fullName evidence="7 8">Ribonuclease P protein component</fullName>
        <shortName evidence="7">RNase P protein</shortName>
        <shortName evidence="7">RNaseP protein</shortName>
        <ecNumber evidence="7 8">3.1.26.5</ecNumber>
    </recommendedName>
    <alternativeName>
        <fullName evidence="7">Protein C5</fullName>
    </alternativeName>
</protein>
<dbReference type="GO" id="GO:0000049">
    <property type="term" value="F:tRNA binding"/>
    <property type="evidence" value="ECO:0007669"/>
    <property type="project" value="UniProtKB-UniRule"/>
</dbReference>
<keyword evidence="4 7" id="KW-0255">Endonuclease</keyword>
<keyword evidence="6 7" id="KW-0694">RNA-binding</keyword>